<feature type="transmembrane region" description="Helical" evidence="5">
    <location>
        <begin position="72"/>
        <end position="92"/>
    </location>
</feature>
<protein>
    <submittedName>
        <fullName evidence="7">Sulfate permease</fullName>
    </submittedName>
</protein>
<feature type="transmembrane region" description="Helical" evidence="5">
    <location>
        <begin position="380"/>
        <end position="411"/>
    </location>
</feature>
<keyword evidence="4 5" id="KW-0472">Membrane</keyword>
<comment type="subcellular location">
    <subcellularLocation>
        <location evidence="1">Membrane</location>
        <topology evidence="1">Multi-pass membrane protein</topology>
    </subcellularLocation>
</comment>
<feature type="transmembrane region" description="Helical" evidence="5">
    <location>
        <begin position="324"/>
        <end position="343"/>
    </location>
</feature>
<dbReference type="InterPro" id="IPR001902">
    <property type="entry name" value="SLC26A/SulP_fam"/>
</dbReference>
<dbReference type="Pfam" id="PF00916">
    <property type="entry name" value="Sulfate_transp"/>
    <property type="match status" value="1"/>
</dbReference>
<sequence>MRNQYFIAPWLKNYKKEYLSGDISAGLTVGIMLIPQGMAYASLAGLPPVYGLYAAMIPQFTYSLLGTSRQVAVGPVAIDSMLIAAAVSSLAAVGTDQYISAVILLTLMIGLIQLFFGVIKFGFLVNFLSKPVISGFTSAAAFVIGIDQLNNFFGISVDHKSSTLITLFSTLKQFDQFNWYAVLIGISGILLIRLTKKFGKGIPGSLVAVIVGLVIMYSFNLEINVLGKIPSGFPEFSIPNITYDMVLKLLPSAFAIALIAYMESISVSKALQQRHKGEYEIDNNKEFIALGIGDIIGSFFGSFHGTGGFSRSAVNDQAGAKTNLASIISGVLLLVTLLFLTPFFESLPKAIIASIILVAVYGLIDTSYPKFLWKTKREDFYMLLFTFLITLLWGIQEGILSGMLLSLLLLVKRTATPHIAILGRLKGTEDYRNIQRFKDAEVREDVIVIRQDAQLYFANSSHFYDKIRCEIDQKKGDLKLLVLHFGSVSNIDTTALSSLEDLIYDLKQEGIRTYFSEVIGPVRDFFNRVGLTQRLGKDHFFLDVQSAIDYYDKKGNQLEIRRNFERAIQSNEFKERNI</sequence>
<dbReference type="PROSITE" id="PS01130">
    <property type="entry name" value="SLC26A"/>
    <property type="match status" value="1"/>
</dbReference>
<evidence type="ECO:0000256" key="5">
    <source>
        <dbReference type="SAM" id="Phobius"/>
    </source>
</evidence>
<dbReference type="EMBL" id="JABAIL010000010">
    <property type="protein sequence ID" value="NLR94202.1"/>
    <property type="molecule type" value="Genomic_DNA"/>
</dbReference>
<dbReference type="Gene3D" id="3.30.750.24">
    <property type="entry name" value="STAS domain"/>
    <property type="match status" value="1"/>
</dbReference>
<dbReference type="InterPro" id="IPR011547">
    <property type="entry name" value="SLC26A/SulP_dom"/>
</dbReference>
<comment type="caution">
    <text evidence="7">The sequence shown here is derived from an EMBL/GenBank/DDBJ whole genome shotgun (WGS) entry which is preliminary data.</text>
</comment>
<dbReference type="InterPro" id="IPR018045">
    <property type="entry name" value="S04_transporter_CS"/>
</dbReference>
<accession>A0A7X8XYG7</accession>
<proteinExistence type="predicted"/>
<name>A0A7X8XYG7_9BACT</name>
<dbReference type="Proteomes" id="UP000585050">
    <property type="component" value="Unassembled WGS sequence"/>
</dbReference>
<feature type="transmembrane region" description="Helical" evidence="5">
    <location>
        <begin position="131"/>
        <end position="157"/>
    </location>
</feature>
<dbReference type="GO" id="GO:0008271">
    <property type="term" value="F:secondary active sulfate transmembrane transporter activity"/>
    <property type="evidence" value="ECO:0007669"/>
    <property type="project" value="InterPro"/>
</dbReference>
<evidence type="ECO:0000313" key="8">
    <source>
        <dbReference type="Proteomes" id="UP000585050"/>
    </source>
</evidence>
<feature type="transmembrane region" description="Helical" evidence="5">
    <location>
        <begin position="350"/>
        <end position="368"/>
    </location>
</feature>
<keyword evidence="3 5" id="KW-1133">Transmembrane helix</keyword>
<evidence type="ECO:0000259" key="6">
    <source>
        <dbReference type="PROSITE" id="PS50801"/>
    </source>
</evidence>
<dbReference type="CDD" id="cd07042">
    <property type="entry name" value="STAS_SulP_like_sulfate_transporter"/>
    <property type="match status" value="1"/>
</dbReference>
<evidence type="ECO:0000256" key="3">
    <source>
        <dbReference type="ARBA" id="ARBA00022989"/>
    </source>
</evidence>
<feature type="transmembrane region" description="Helical" evidence="5">
    <location>
        <begin position="246"/>
        <end position="266"/>
    </location>
</feature>
<dbReference type="SUPFAM" id="SSF52091">
    <property type="entry name" value="SpoIIaa-like"/>
    <property type="match status" value="1"/>
</dbReference>
<feature type="domain" description="STAS" evidence="6">
    <location>
        <begin position="436"/>
        <end position="551"/>
    </location>
</feature>
<feature type="transmembrane region" description="Helical" evidence="5">
    <location>
        <begin position="177"/>
        <end position="194"/>
    </location>
</feature>
<dbReference type="GO" id="GO:0016020">
    <property type="term" value="C:membrane"/>
    <property type="evidence" value="ECO:0007669"/>
    <property type="project" value="UniProtKB-SubCell"/>
</dbReference>
<dbReference type="Pfam" id="PF01740">
    <property type="entry name" value="STAS"/>
    <property type="match status" value="1"/>
</dbReference>
<evidence type="ECO:0000313" key="7">
    <source>
        <dbReference type="EMBL" id="NLR94202.1"/>
    </source>
</evidence>
<dbReference type="RefSeq" id="WP_168884914.1">
    <property type="nucleotide sequence ID" value="NZ_JABAIL010000010.1"/>
</dbReference>
<dbReference type="NCBIfam" id="TIGR00815">
    <property type="entry name" value="sulP"/>
    <property type="match status" value="1"/>
</dbReference>
<evidence type="ECO:0000256" key="1">
    <source>
        <dbReference type="ARBA" id="ARBA00004141"/>
    </source>
</evidence>
<reference evidence="7 8" key="1">
    <citation type="submission" date="2020-04" db="EMBL/GenBank/DDBJ databases">
        <title>Flammeovirga sp. SR4, a novel species isolated from seawater.</title>
        <authorList>
            <person name="Wang X."/>
        </authorList>
    </citation>
    <scope>NUCLEOTIDE SEQUENCE [LARGE SCALE GENOMIC DNA]</scope>
    <source>
        <strain evidence="7 8">SR4</strain>
    </source>
</reference>
<organism evidence="7 8">
    <name type="scientific">Flammeovirga agarivorans</name>
    <dbReference type="NCBI Taxonomy" id="2726742"/>
    <lineage>
        <taxon>Bacteria</taxon>
        <taxon>Pseudomonadati</taxon>
        <taxon>Bacteroidota</taxon>
        <taxon>Cytophagia</taxon>
        <taxon>Cytophagales</taxon>
        <taxon>Flammeovirgaceae</taxon>
        <taxon>Flammeovirga</taxon>
    </lineage>
</organism>
<dbReference type="AlphaFoldDB" id="A0A7X8XYG7"/>
<feature type="transmembrane region" description="Helical" evidence="5">
    <location>
        <begin position="287"/>
        <end position="304"/>
    </location>
</feature>
<dbReference type="PROSITE" id="PS50801">
    <property type="entry name" value="STAS"/>
    <property type="match status" value="1"/>
</dbReference>
<evidence type="ECO:0000256" key="2">
    <source>
        <dbReference type="ARBA" id="ARBA00022692"/>
    </source>
</evidence>
<feature type="transmembrane region" description="Helical" evidence="5">
    <location>
        <begin position="49"/>
        <end position="65"/>
    </location>
</feature>
<feature type="transmembrane region" description="Helical" evidence="5">
    <location>
        <begin position="98"/>
        <end position="119"/>
    </location>
</feature>
<dbReference type="InterPro" id="IPR002645">
    <property type="entry name" value="STAS_dom"/>
</dbReference>
<keyword evidence="8" id="KW-1185">Reference proteome</keyword>
<dbReference type="InterPro" id="IPR036513">
    <property type="entry name" value="STAS_dom_sf"/>
</dbReference>
<keyword evidence="2 5" id="KW-0812">Transmembrane</keyword>
<feature type="transmembrane region" description="Helical" evidence="5">
    <location>
        <begin position="206"/>
        <end position="226"/>
    </location>
</feature>
<gene>
    <name evidence="7" type="primary">sulP</name>
    <name evidence="7" type="ORF">HGP29_23565</name>
</gene>
<dbReference type="PANTHER" id="PTHR11814">
    <property type="entry name" value="SULFATE TRANSPORTER"/>
    <property type="match status" value="1"/>
</dbReference>
<evidence type="ECO:0000256" key="4">
    <source>
        <dbReference type="ARBA" id="ARBA00023136"/>
    </source>
</evidence>
<feature type="transmembrane region" description="Helical" evidence="5">
    <location>
        <begin position="21"/>
        <end position="43"/>
    </location>
</feature>